<dbReference type="Gene3D" id="1.20.900.10">
    <property type="entry name" value="Dbl homology (DH) domain"/>
    <property type="match status" value="1"/>
</dbReference>
<dbReference type="Gene3D" id="2.30.29.30">
    <property type="entry name" value="Pleckstrin-homology domain (PH domain)/Phosphotyrosine-binding domain (PTB)"/>
    <property type="match status" value="1"/>
</dbReference>
<protein>
    <recommendedName>
        <fullName evidence="2">DH domain-containing protein</fullName>
    </recommendedName>
</protein>
<evidence type="ECO:0000256" key="1">
    <source>
        <dbReference type="ARBA" id="ARBA00022658"/>
    </source>
</evidence>
<dbReference type="SUPFAM" id="SSF48065">
    <property type="entry name" value="DBL homology domain (DH-domain)"/>
    <property type="match status" value="1"/>
</dbReference>
<accession>A0ABN9LWI5</accession>
<gene>
    <name evidence="3" type="ORF">RIMI_LOCUS13992046</name>
</gene>
<organism evidence="3 4">
    <name type="scientific">Ranitomeya imitator</name>
    <name type="common">mimic poison frog</name>
    <dbReference type="NCBI Taxonomy" id="111125"/>
    <lineage>
        <taxon>Eukaryota</taxon>
        <taxon>Metazoa</taxon>
        <taxon>Chordata</taxon>
        <taxon>Craniata</taxon>
        <taxon>Vertebrata</taxon>
        <taxon>Euteleostomi</taxon>
        <taxon>Amphibia</taxon>
        <taxon>Batrachia</taxon>
        <taxon>Anura</taxon>
        <taxon>Neobatrachia</taxon>
        <taxon>Hyloidea</taxon>
        <taxon>Dendrobatidae</taxon>
        <taxon>Dendrobatinae</taxon>
        <taxon>Ranitomeya</taxon>
    </lineage>
</organism>
<dbReference type="Proteomes" id="UP001176940">
    <property type="component" value="Unassembled WGS sequence"/>
</dbReference>
<dbReference type="PANTHER" id="PTHR12877:SF15">
    <property type="entry name" value="RHO GUANINE NUCLEOTIDE EXCHANGE FACTOR 17"/>
    <property type="match status" value="1"/>
</dbReference>
<dbReference type="Pfam" id="PF19057">
    <property type="entry name" value="PH_19"/>
    <property type="match status" value="1"/>
</dbReference>
<proteinExistence type="predicted"/>
<keyword evidence="4" id="KW-1185">Reference proteome</keyword>
<dbReference type="SUPFAM" id="SSF50729">
    <property type="entry name" value="PH domain-like"/>
    <property type="match status" value="1"/>
</dbReference>
<feature type="domain" description="DH" evidence="2">
    <location>
        <begin position="38"/>
        <end position="200"/>
    </location>
</feature>
<dbReference type="InterPro" id="IPR000219">
    <property type="entry name" value="DH_dom"/>
</dbReference>
<evidence type="ECO:0000259" key="2">
    <source>
        <dbReference type="PROSITE" id="PS50010"/>
    </source>
</evidence>
<dbReference type="PROSITE" id="PS50010">
    <property type="entry name" value="DH_2"/>
    <property type="match status" value="1"/>
</dbReference>
<name>A0ABN9LWI5_9NEOB</name>
<dbReference type="Pfam" id="PF00621">
    <property type="entry name" value="RhoGEF"/>
    <property type="match status" value="1"/>
</dbReference>
<evidence type="ECO:0000313" key="3">
    <source>
        <dbReference type="EMBL" id="CAJ0952659.1"/>
    </source>
</evidence>
<dbReference type="EMBL" id="CAUEEQ010035408">
    <property type="protein sequence ID" value="CAJ0952659.1"/>
    <property type="molecule type" value="Genomic_DNA"/>
</dbReference>
<dbReference type="InterPro" id="IPR035899">
    <property type="entry name" value="DBL_dom_sf"/>
</dbReference>
<sequence length="280" mass="32898">MMTYRYVIISRDRRMDRLPERRERKRPVVDPRGRRMGYMKPLKQPENSFLCDPSLVDEIFDHIPELLEHHEQFLEQVSYCMQNWADIQTVGDILGQSFSKEILVSIYSAYIDNFLNAKDAVRIAKEARPAFIKFLEQCTRENKEKQALSDLMIKPVQRIPRYELIVKDLLKHTPEDHPDHLCLLGAQRNIKQLAERINKGMRSAEEAERDTRILQEIEAHIEGMEDLPVPFRRFVRQEMVVEVKAVGGKKDRSLFLFTDLLLCTTLKRKSGSLRRSSMNL</sequence>
<reference evidence="3" key="1">
    <citation type="submission" date="2023-07" db="EMBL/GenBank/DDBJ databases">
        <authorList>
            <person name="Stuckert A."/>
        </authorList>
    </citation>
    <scope>NUCLEOTIDE SEQUENCE</scope>
</reference>
<keyword evidence="1" id="KW-0344">Guanine-nucleotide releasing factor</keyword>
<evidence type="ECO:0000313" key="4">
    <source>
        <dbReference type="Proteomes" id="UP001176940"/>
    </source>
</evidence>
<comment type="caution">
    <text evidence="3">The sequence shown here is derived from an EMBL/GenBank/DDBJ whole genome shotgun (WGS) entry which is preliminary data.</text>
</comment>
<dbReference type="InterPro" id="IPR011993">
    <property type="entry name" value="PH-like_dom_sf"/>
</dbReference>
<dbReference type="CDD" id="cd00160">
    <property type="entry name" value="RhoGEF"/>
    <property type="match status" value="1"/>
</dbReference>
<dbReference type="PANTHER" id="PTHR12877">
    <property type="entry name" value="RHO GUANINE NUCLEOTIDE EXCHANGE FACTOR"/>
    <property type="match status" value="1"/>
</dbReference>
<dbReference type="SMART" id="SM00325">
    <property type="entry name" value="RhoGEF"/>
    <property type="match status" value="1"/>
</dbReference>
<dbReference type="InterPro" id="IPR039919">
    <property type="entry name" value="ARHGEF10/ARHGEF17"/>
</dbReference>